<dbReference type="GeneID" id="27342532"/>
<dbReference type="PANTHER" id="PTHR21377:SF0">
    <property type="entry name" value="PROTEIN FAM210B, MITOCHONDRIAL"/>
    <property type="match status" value="1"/>
</dbReference>
<dbReference type="PANTHER" id="PTHR21377">
    <property type="entry name" value="PROTEIN FAM210B, MITOCHONDRIAL"/>
    <property type="match status" value="1"/>
</dbReference>
<dbReference type="VEuPathDB" id="FungiDB:PV07_03338"/>
<evidence type="ECO:0000259" key="3">
    <source>
        <dbReference type="Pfam" id="PF06916"/>
    </source>
</evidence>
<proteinExistence type="predicted"/>
<dbReference type="STRING" id="569365.A0A0D2CNX3"/>
<dbReference type="HOGENOM" id="CLU_059211_0_1_1"/>
<sequence>MESMRVFQRNVALRQLCAQSRLPASRRAIHQTRAPLQQSFRTRPTLLPQRALLRRSIHTQRPTDTPSFSSLQSWRTTLRGQPSRRHNVFGRRYNSNTSSSTTSEKPSLKQRLKTMSREYGWTAVGVYLALSALDFPFCFLAVRMMGTETIGHYEHVVVETFKSIVKWPIQGSTQAQMAADGAIDEASAEAGVRELEQRAAQEGGRVLEEPTNDHGYKAAEKANQGDNASLWTQLALAYAVHKSFIFIRVPLTAAILPKVVKTLRSWGWNIGKMPHRKAVGAGTGINTKGSKVKPGD</sequence>
<keyword evidence="2" id="KW-1133">Transmembrane helix</keyword>
<keyword evidence="5" id="KW-1185">Reference proteome</keyword>
<dbReference type="OrthoDB" id="426386at2759"/>
<feature type="region of interest" description="Disordered" evidence="1">
    <location>
        <begin position="57"/>
        <end position="108"/>
    </location>
</feature>
<feature type="transmembrane region" description="Helical" evidence="2">
    <location>
        <begin position="119"/>
        <end position="142"/>
    </location>
</feature>
<accession>A0A0D2CNX3</accession>
<dbReference type="Proteomes" id="UP000054466">
    <property type="component" value="Unassembled WGS sequence"/>
</dbReference>
<dbReference type="RefSeq" id="XP_016251956.1">
    <property type="nucleotide sequence ID" value="XM_016390054.1"/>
</dbReference>
<feature type="compositionally biased region" description="Low complexity" evidence="1">
    <location>
        <begin position="94"/>
        <end position="103"/>
    </location>
</feature>
<reference evidence="4 5" key="1">
    <citation type="submission" date="2015-01" db="EMBL/GenBank/DDBJ databases">
        <title>The Genome Sequence of Cladophialophora immunda CBS83496.</title>
        <authorList>
            <consortium name="The Broad Institute Genomics Platform"/>
            <person name="Cuomo C."/>
            <person name="de Hoog S."/>
            <person name="Gorbushina A."/>
            <person name="Stielow B."/>
            <person name="Teixiera M."/>
            <person name="Abouelleil A."/>
            <person name="Chapman S.B."/>
            <person name="Priest M."/>
            <person name="Young S.K."/>
            <person name="Wortman J."/>
            <person name="Nusbaum C."/>
            <person name="Birren B."/>
        </authorList>
    </citation>
    <scope>NUCLEOTIDE SEQUENCE [LARGE SCALE GENOMIC DNA]</scope>
    <source>
        <strain evidence="4 5">CBS 83496</strain>
    </source>
</reference>
<dbReference type="EMBL" id="KN847041">
    <property type="protein sequence ID" value="KIW31740.1"/>
    <property type="molecule type" value="Genomic_DNA"/>
</dbReference>
<dbReference type="AlphaFoldDB" id="A0A0D2CNX3"/>
<dbReference type="GO" id="GO:0005739">
    <property type="term" value="C:mitochondrion"/>
    <property type="evidence" value="ECO:0007669"/>
    <property type="project" value="TreeGrafter"/>
</dbReference>
<dbReference type="Pfam" id="PF06916">
    <property type="entry name" value="FAM210A-B_dom"/>
    <property type="match status" value="1"/>
</dbReference>
<feature type="domain" description="DUF1279" evidence="3">
    <location>
        <begin position="110"/>
        <end position="257"/>
    </location>
</feature>
<evidence type="ECO:0000313" key="4">
    <source>
        <dbReference type="EMBL" id="KIW31740.1"/>
    </source>
</evidence>
<keyword evidence="2" id="KW-0472">Membrane</keyword>
<name>A0A0D2CNX3_9EURO</name>
<feature type="compositionally biased region" description="Polar residues" evidence="1">
    <location>
        <begin position="59"/>
        <end position="80"/>
    </location>
</feature>
<evidence type="ECO:0000313" key="5">
    <source>
        <dbReference type="Proteomes" id="UP000054466"/>
    </source>
</evidence>
<keyword evidence="2" id="KW-0812">Transmembrane</keyword>
<dbReference type="InterPro" id="IPR009688">
    <property type="entry name" value="FAM210A/B-like_dom"/>
</dbReference>
<gene>
    <name evidence="4" type="ORF">PV07_03338</name>
</gene>
<organism evidence="4 5">
    <name type="scientific">Cladophialophora immunda</name>
    <dbReference type="NCBI Taxonomy" id="569365"/>
    <lineage>
        <taxon>Eukaryota</taxon>
        <taxon>Fungi</taxon>
        <taxon>Dikarya</taxon>
        <taxon>Ascomycota</taxon>
        <taxon>Pezizomycotina</taxon>
        <taxon>Eurotiomycetes</taxon>
        <taxon>Chaetothyriomycetidae</taxon>
        <taxon>Chaetothyriales</taxon>
        <taxon>Herpotrichiellaceae</taxon>
        <taxon>Cladophialophora</taxon>
    </lineage>
</organism>
<evidence type="ECO:0000256" key="2">
    <source>
        <dbReference type="SAM" id="Phobius"/>
    </source>
</evidence>
<evidence type="ECO:0000256" key="1">
    <source>
        <dbReference type="SAM" id="MobiDB-lite"/>
    </source>
</evidence>
<dbReference type="InterPro" id="IPR045866">
    <property type="entry name" value="FAM210A/B-like"/>
</dbReference>
<protein>
    <recommendedName>
        <fullName evidence="3">DUF1279 domain-containing protein</fullName>
    </recommendedName>
</protein>